<feature type="compositionally biased region" description="Basic residues" evidence="1">
    <location>
        <begin position="25"/>
        <end position="36"/>
    </location>
</feature>
<proteinExistence type="predicted"/>
<organism evidence="2">
    <name type="scientific">Vitis vinifera</name>
    <name type="common">Grape</name>
    <dbReference type="NCBI Taxonomy" id="29760"/>
    <lineage>
        <taxon>Eukaryota</taxon>
        <taxon>Viridiplantae</taxon>
        <taxon>Streptophyta</taxon>
        <taxon>Embryophyta</taxon>
        <taxon>Tracheophyta</taxon>
        <taxon>Spermatophyta</taxon>
        <taxon>Magnoliopsida</taxon>
        <taxon>eudicotyledons</taxon>
        <taxon>Gunneridae</taxon>
        <taxon>Pentapetalae</taxon>
        <taxon>rosids</taxon>
        <taxon>Vitales</taxon>
        <taxon>Vitaceae</taxon>
        <taxon>Viteae</taxon>
        <taxon>Vitis</taxon>
    </lineage>
</organism>
<accession>A5AQD3</accession>
<dbReference type="EMBL" id="AM432124">
    <property type="protein sequence ID" value="CAN62703.1"/>
    <property type="molecule type" value="Genomic_DNA"/>
</dbReference>
<reference evidence="2" key="1">
    <citation type="journal article" date="2007" name="PLoS ONE">
        <title>The first genome sequence of an elite grapevine cultivar (Pinot noir Vitis vinifera L.): coping with a highly heterozygous genome.</title>
        <authorList>
            <person name="Velasco R."/>
            <person name="Zharkikh A."/>
            <person name="Troggio M."/>
            <person name="Cartwright D.A."/>
            <person name="Cestaro A."/>
            <person name="Pruss D."/>
            <person name="Pindo M."/>
            <person name="FitzGerald L.M."/>
            <person name="Vezzulli S."/>
            <person name="Reid J."/>
            <person name="Malacarne G."/>
            <person name="Iliev D."/>
            <person name="Coppola G."/>
            <person name="Wardell B."/>
            <person name="Micheletti D."/>
            <person name="Macalma T."/>
            <person name="Facci M."/>
            <person name="Mitchell J.T."/>
            <person name="Perazzolli M."/>
            <person name="Eldredge G."/>
            <person name="Gatto P."/>
            <person name="Oyzerski R."/>
            <person name="Moretto M."/>
            <person name="Gutin N."/>
            <person name="Stefanini M."/>
            <person name="Chen Y."/>
            <person name="Segala C."/>
            <person name="Davenport C."/>
            <person name="Dematte L."/>
            <person name="Mraz A."/>
            <person name="Battilana J."/>
            <person name="Stormo K."/>
            <person name="Costa F."/>
            <person name="Tao Q."/>
            <person name="Si-Ammour A."/>
            <person name="Harkins T."/>
            <person name="Lackey A."/>
            <person name="Perbost C."/>
            <person name="Taillon B."/>
            <person name="Stella A."/>
            <person name="Solovyev V."/>
            <person name="Fawcett J.A."/>
            <person name="Sterck L."/>
            <person name="Vandepoele K."/>
            <person name="Grando S.M."/>
            <person name="Toppo S."/>
            <person name="Moser C."/>
            <person name="Lanchbury J."/>
            <person name="Bogden R."/>
            <person name="Skolnick M."/>
            <person name="Sgaramella V."/>
            <person name="Bhatnagar S.K."/>
            <person name="Fontana P."/>
            <person name="Gutin A."/>
            <person name="Van de Peer Y."/>
            <person name="Salamini F."/>
            <person name="Viola R."/>
        </authorList>
    </citation>
    <scope>NUCLEOTIDE SEQUENCE</scope>
</reference>
<gene>
    <name evidence="2" type="ORF">VITISV_005098</name>
</gene>
<dbReference type="AlphaFoldDB" id="A5AQD3"/>
<feature type="region of interest" description="Disordered" evidence="1">
    <location>
        <begin position="1"/>
        <end position="36"/>
    </location>
</feature>
<evidence type="ECO:0000313" key="2">
    <source>
        <dbReference type="EMBL" id="CAN62703.1"/>
    </source>
</evidence>
<protein>
    <submittedName>
        <fullName evidence="2">Uncharacterized protein</fullName>
    </submittedName>
</protein>
<sequence length="188" mass="21425">MEETKTMKTPMSSSVKLATDEKGRGRITKRGNVQKKKVKSLTALTRQSTGPRPVDSRLKALDWIFGKFGGEGFGFRPYSLTPTRHNQLLLHFRAPRVSVGPSSQSSFIEPSHIEIPPHQAPHAPDHAHWMDLSTQISSLGTLMEELAVVNDNRFYSMEDRMYQYQAGFTSPFERLEYRMDQHQADFTL</sequence>
<name>A5AQD3_VITVI</name>
<evidence type="ECO:0000256" key="1">
    <source>
        <dbReference type="SAM" id="MobiDB-lite"/>
    </source>
</evidence>
<feature type="compositionally biased region" description="Polar residues" evidence="1">
    <location>
        <begin position="7"/>
        <end position="16"/>
    </location>
</feature>